<dbReference type="Pfam" id="PF09736">
    <property type="entry name" value="Bud13"/>
    <property type="match status" value="1"/>
</dbReference>
<dbReference type="PANTHER" id="PTHR31809">
    <property type="entry name" value="BUD13 HOMOLOG"/>
    <property type="match status" value="1"/>
</dbReference>
<organism evidence="3 4">
    <name type="scientific">Lunasporangiospora selenospora</name>
    <dbReference type="NCBI Taxonomy" id="979761"/>
    <lineage>
        <taxon>Eukaryota</taxon>
        <taxon>Fungi</taxon>
        <taxon>Fungi incertae sedis</taxon>
        <taxon>Mucoromycota</taxon>
        <taxon>Mortierellomycotina</taxon>
        <taxon>Mortierellomycetes</taxon>
        <taxon>Mortierellales</taxon>
        <taxon>Mortierellaceae</taxon>
        <taxon>Lunasporangiospora</taxon>
    </lineage>
</organism>
<dbReference type="Proteomes" id="UP000780801">
    <property type="component" value="Unassembled WGS sequence"/>
</dbReference>
<dbReference type="OrthoDB" id="6022at2759"/>
<evidence type="ECO:0000256" key="1">
    <source>
        <dbReference type="ARBA" id="ARBA00011069"/>
    </source>
</evidence>
<gene>
    <name evidence="3" type="ORF">BGW38_003149</name>
</gene>
<dbReference type="GO" id="GO:0070274">
    <property type="term" value="C:RES complex"/>
    <property type="evidence" value="ECO:0007669"/>
    <property type="project" value="TreeGrafter"/>
</dbReference>
<feature type="compositionally biased region" description="Basic and acidic residues" evidence="2">
    <location>
        <begin position="230"/>
        <end position="271"/>
    </location>
</feature>
<dbReference type="EMBL" id="JAABOA010002174">
    <property type="protein sequence ID" value="KAF9580269.1"/>
    <property type="molecule type" value="Genomic_DNA"/>
</dbReference>
<evidence type="ECO:0000256" key="2">
    <source>
        <dbReference type="SAM" id="MobiDB-lite"/>
    </source>
</evidence>
<feature type="region of interest" description="Disordered" evidence="2">
    <location>
        <begin position="291"/>
        <end position="329"/>
    </location>
</feature>
<sequence>MSSTQDYLKKYMSKPASLEEYKKRKLKKKPKSTSTVKRGNFAIHDEDEMSWKNNNASDSASDEESRVVVEVKQPEAPAYKSSSSSWATVREGEAGPSREETLQRNVIPEWDDVEFEDERPAIAGIVEENEAMGRLSRPKKKSWKEPKAPVRTTPARSPSPPSSHRGRPPSPGPSRRIGRPQSARSPSPVPQQKRQRSPSRSLSPRSRSRSGSPSVERMSSGVRAGLRSGADVRKDMERAKRDHEDRIKALDPSKSGRDAETVLRDSKGRKIDRTMAKIEAAAARQKEVEQQERLMEWGKGTVQREEEADKKKREKEEGQKPFARFRDDADLNEELKERDRWNDPAAMFLSGTKKKAKKSNAPKFPLYQGNYPSNRYNIRPGYRWDGVDRSNGFEKDFFNRMNTKKHNAYEAHMWSVEDM</sequence>
<reference evidence="3" key="1">
    <citation type="journal article" date="2020" name="Fungal Divers.">
        <title>Resolving the Mortierellaceae phylogeny through synthesis of multi-gene phylogenetics and phylogenomics.</title>
        <authorList>
            <person name="Vandepol N."/>
            <person name="Liber J."/>
            <person name="Desiro A."/>
            <person name="Na H."/>
            <person name="Kennedy M."/>
            <person name="Barry K."/>
            <person name="Grigoriev I.V."/>
            <person name="Miller A.N."/>
            <person name="O'Donnell K."/>
            <person name="Stajich J.E."/>
            <person name="Bonito G."/>
        </authorList>
    </citation>
    <scope>NUCLEOTIDE SEQUENCE</scope>
    <source>
        <strain evidence="3">KOD1015</strain>
    </source>
</reference>
<dbReference type="PANTHER" id="PTHR31809:SF0">
    <property type="entry name" value="BUD13 HOMOLOG"/>
    <property type="match status" value="1"/>
</dbReference>
<feature type="compositionally biased region" description="Basic and acidic residues" evidence="2">
    <location>
        <begin position="90"/>
        <end position="102"/>
    </location>
</feature>
<accession>A0A9P6KCE6</accession>
<feature type="compositionally biased region" description="Basic and acidic residues" evidence="2">
    <location>
        <begin position="63"/>
        <end position="73"/>
    </location>
</feature>
<protein>
    <recommendedName>
        <fullName evidence="5">Pre-mRNA-splicing factor CWC26</fullName>
    </recommendedName>
</protein>
<evidence type="ECO:0000313" key="3">
    <source>
        <dbReference type="EMBL" id="KAF9580269.1"/>
    </source>
</evidence>
<comment type="caution">
    <text evidence="3">The sequence shown here is derived from an EMBL/GenBank/DDBJ whole genome shotgun (WGS) entry which is preliminary data.</text>
</comment>
<keyword evidence="4" id="KW-1185">Reference proteome</keyword>
<comment type="similarity">
    <text evidence="1">Belongs to the CWC26 family.</text>
</comment>
<dbReference type="GO" id="GO:0003723">
    <property type="term" value="F:RNA binding"/>
    <property type="evidence" value="ECO:0007669"/>
    <property type="project" value="TreeGrafter"/>
</dbReference>
<dbReference type="GO" id="GO:0000398">
    <property type="term" value="P:mRNA splicing, via spliceosome"/>
    <property type="evidence" value="ECO:0007669"/>
    <property type="project" value="TreeGrafter"/>
</dbReference>
<dbReference type="InterPro" id="IPR051112">
    <property type="entry name" value="CWC26_splicing_factor"/>
</dbReference>
<evidence type="ECO:0008006" key="5">
    <source>
        <dbReference type="Google" id="ProtNLM"/>
    </source>
</evidence>
<feature type="region of interest" description="Disordered" evidence="2">
    <location>
        <begin position="19"/>
        <end position="271"/>
    </location>
</feature>
<feature type="region of interest" description="Disordered" evidence="2">
    <location>
        <begin position="350"/>
        <end position="370"/>
    </location>
</feature>
<proteinExistence type="inferred from homology"/>
<dbReference type="AlphaFoldDB" id="A0A9P6KCE6"/>
<feature type="compositionally biased region" description="Low complexity" evidence="2">
    <location>
        <begin position="184"/>
        <end position="214"/>
    </location>
</feature>
<dbReference type="InterPro" id="IPR018609">
    <property type="entry name" value="Bud13"/>
</dbReference>
<evidence type="ECO:0000313" key="4">
    <source>
        <dbReference type="Proteomes" id="UP000780801"/>
    </source>
</evidence>
<name>A0A9P6KCE6_9FUNG</name>
<dbReference type="GO" id="GO:0005684">
    <property type="term" value="C:U2-type spliceosomal complex"/>
    <property type="evidence" value="ECO:0007669"/>
    <property type="project" value="TreeGrafter"/>
</dbReference>